<dbReference type="AlphaFoldDB" id="A0A817A5V2"/>
<dbReference type="GO" id="GO:0005524">
    <property type="term" value="F:ATP binding"/>
    <property type="evidence" value="ECO:0007669"/>
    <property type="project" value="UniProtKB-UniRule"/>
</dbReference>
<dbReference type="PROSITE" id="PS50011">
    <property type="entry name" value="PROTEIN_KINASE_DOM"/>
    <property type="match status" value="1"/>
</dbReference>
<dbReference type="InterPro" id="IPR017441">
    <property type="entry name" value="Protein_kinase_ATP_BS"/>
</dbReference>
<dbReference type="PANTHER" id="PTHR11909">
    <property type="entry name" value="CASEIN KINASE-RELATED"/>
    <property type="match status" value="1"/>
</dbReference>
<dbReference type="InterPro" id="IPR011009">
    <property type="entry name" value="Kinase-like_dom_sf"/>
</dbReference>
<dbReference type="InterPro" id="IPR050235">
    <property type="entry name" value="CK1_Ser-Thr_kinase"/>
</dbReference>
<dbReference type="EMBL" id="HG994362">
    <property type="protein sequence ID" value="CAF2244370.1"/>
    <property type="molecule type" value="Genomic_DNA"/>
</dbReference>
<dbReference type="FunFam" id="1.10.510.10:FF:000596">
    <property type="entry name" value="CK1 family protein kinase"/>
    <property type="match status" value="1"/>
</dbReference>
<accession>A0A817A5V2</accession>
<dbReference type="Proteomes" id="UP001295469">
    <property type="component" value="Chromosome A08"/>
</dbReference>
<dbReference type="SUPFAM" id="SSF56112">
    <property type="entry name" value="Protein kinase-like (PK-like)"/>
    <property type="match status" value="1"/>
</dbReference>
<keyword evidence="4" id="KW-0723">Serine/threonine-protein kinase</keyword>
<dbReference type="InterPro" id="IPR000719">
    <property type="entry name" value="Prot_kinase_dom"/>
</dbReference>
<dbReference type="PROSITE" id="PS00108">
    <property type="entry name" value="PROTEIN_KINASE_ST"/>
    <property type="match status" value="1"/>
</dbReference>
<dbReference type="Gene3D" id="1.10.510.10">
    <property type="entry name" value="Transferase(Phosphotransferase) domain 1"/>
    <property type="match status" value="1"/>
</dbReference>
<dbReference type="InterPro" id="IPR008271">
    <property type="entry name" value="Ser/Thr_kinase_AS"/>
</dbReference>
<evidence type="ECO:0000256" key="10">
    <source>
        <dbReference type="ARBA" id="ARBA00048679"/>
    </source>
</evidence>
<dbReference type="InterPro" id="IPR000195">
    <property type="entry name" value="Rab-GAP-TBC_dom"/>
</dbReference>
<keyword evidence="6 11" id="KW-0547">Nucleotide-binding</keyword>
<proteinExistence type="inferred from homology"/>
<organism evidence="14">
    <name type="scientific">Brassica napus</name>
    <name type="common">Rape</name>
    <dbReference type="NCBI Taxonomy" id="3708"/>
    <lineage>
        <taxon>Eukaryota</taxon>
        <taxon>Viridiplantae</taxon>
        <taxon>Streptophyta</taxon>
        <taxon>Embryophyta</taxon>
        <taxon>Tracheophyta</taxon>
        <taxon>Spermatophyta</taxon>
        <taxon>Magnoliopsida</taxon>
        <taxon>eudicotyledons</taxon>
        <taxon>Gunneridae</taxon>
        <taxon>Pentapetalae</taxon>
        <taxon>rosids</taxon>
        <taxon>malvids</taxon>
        <taxon>Brassicales</taxon>
        <taxon>Brassicaceae</taxon>
        <taxon>Brassiceae</taxon>
        <taxon>Brassica</taxon>
    </lineage>
</organism>
<dbReference type="PROSITE" id="PS50086">
    <property type="entry name" value="TBC_RABGAP"/>
    <property type="match status" value="1"/>
</dbReference>
<comment type="similarity">
    <text evidence="1">Belongs to the protein kinase superfamily. CK1 Ser/Thr protein kinase family. Casein kinase I subfamily.</text>
</comment>
<dbReference type="Pfam" id="PF00069">
    <property type="entry name" value="Pkinase"/>
    <property type="match status" value="1"/>
</dbReference>
<evidence type="ECO:0000259" key="13">
    <source>
        <dbReference type="PROSITE" id="PS50086"/>
    </source>
</evidence>
<dbReference type="SMART" id="SM00220">
    <property type="entry name" value="S_TKc"/>
    <property type="match status" value="1"/>
</dbReference>
<evidence type="ECO:0000256" key="9">
    <source>
        <dbReference type="ARBA" id="ARBA00047899"/>
    </source>
</evidence>
<keyword evidence="8 11" id="KW-0067">ATP-binding</keyword>
<keyword evidence="5" id="KW-0808">Transferase</keyword>
<dbReference type="SUPFAM" id="SSF47923">
    <property type="entry name" value="Ypt/Rab-GAP domain of gyp1p"/>
    <property type="match status" value="2"/>
</dbReference>
<dbReference type="FunFam" id="1.10.8.270:FF:000021">
    <property type="entry name" value="Ypt/Rab-GAP domain of gyp1p superfamily protein"/>
    <property type="match status" value="1"/>
</dbReference>
<evidence type="ECO:0000256" key="8">
    <source>
        <dbReference type="ARBA" id="ARBA00022840"/>
    </source>
</evidence>
<feature type="domain" description="Rab-GAP TBC" evidence="13">
    <location>
        <begin position="391"/>
        <end position="636"/>
    </location>
</feature>
<comment type="subunit">
    <text evidence="2">Monomer.</text>
</comment>
<dbReference type="Gene3D" id="1.10.8.270">
    <property type="entry name" value="putative rabgap domain of human tbc1 domain family member 14 like domains"/>
    <property type="match status" value="1"/>
</dbReference>
<evidence type="ECO:0000256" key="3">
    <source>
        <dbReference type="ARBA" id="ARBA00012513"/>
    </source>
</evidence>
<dbReference type="CDD" id="cd14125">
    <property type="entry name" value="STKc_CK1_delta_epsilon"/>
    <property type="match status" value="1"/>
</dbReference>
<dbReference type="PROSITE" id="PS00107">
    <property type="entry name" value="PROTEIN_KINASE_ATP"/>
    <property type="match status" value="1"/>
</dbReference>
<dbReference type="EC" id="2.7.11.1" evidence="3"/>
<feature type="binding site" evidence="11">
    <location>
        <position position="38"/>
    </location>
    <ligand>
        <name>ATP</name>
        <dbReference type="ChEBI" id="CHEBI:30616"/>
    </ligand>
</feature>
<evidence type="ECO:0000259" key="12">
    <source>
        <dbReference type="PROSITE" id="PS50011"/>
    </source>
</evidence>
<gene>
    <name evidence="14" type="ORF">DARMORV10_A08P20000.1</name>
</gene>
<dbReference type="InterPro" id="IPR035969">
    <property type="entry name" value="Rab-GAP_TBC_sf"/>
</dbReference>
<evidence type="ECO:0000256" key="1">
    <source>
        <dbReference type="ARBA" id="ARBA00005926"/>
    </source>
</evidence>
<sequence>MDNVIGGKFKLGRKIGGGSFGELFLGVSVQTGEEVAVKLEPAKTKHPQLHYESKIYMLLQGGTGIPSLKWFGVQGDYNAMVIDLLGPSLEDLFNYCNRKLTLKAVLMLADQLISRVEYMHSRGFLHRDIKPDNFLMGLGRKANQVYIIDFGLAKKYRDLQTHRHIPYRENKNLTGTARYASVNTHLGVEQSRRDDLESLGYVLMYFLRGSLPWQGLKAGTKKQKYDRISEKKVSTPIEVLCKSYPPEFVSYFQYCRSLRFEDKPDYSYLRRLFRDFPRVTKVVTRIPPDHCLKTSSVTAAHDGDRVLSQGLFLTTTLFDSNFYSLSLKFMWKSEDLQGFFPVRSECQADVPRTRFKSRVGKTLSRRRWHAAFTKDGHLDMERVLRRIQRGGIHPSIKGEVWEFLLGGYDPDSTFDERTKLRNHRREQYYAWKEECQKMVPLVGSGKFVTMAIVAEDGQTLEESSADNQEWLVKTAVTDKRVLQWMLVLSQIGLDVIRTDRYLCFYESESNQARLWDVLAIYTWLNPDIGYVQGMNDICSPMIILLEDEADAFWCFERAMRRLRENFRTTTTSMGVQTQLGMLSQVIKTVDPRLHQHLEDLDGGEYLFAIRMLMVLFRREFSFLDALYLWEMMWAMEYNPNNFSSYEKPENGTKQDPRLLKQYGKFERKYIQSGQNEQHHNTLAVFVVASVLETKNKRLLKEAKGLDDVVQILGGIAGNLDARKACKEALKIHEKFLRKV</sequence>
<dbReference type="GO" id="GO:0004674">
    <property type="term" value="F:protein serine/threonine kinase activity"/>
    <property type="evidence" value="ECO:0007669"/>
    <property type="project" value="UniProtKB-KW"/>
</dbReference>
<keyword evidence="7" id="KW-0418">Kinase</keyword>
<evidence type="ECO:0000256" key="5">
    <source>
        <dbReference type="ARBA" id="ARBA00022679"/>
    </source>
</evidence>
<evidence type="ECO:0000256" key="7">
    <source>
        <dbReference type="ARBA" id="ARBA00022777"/>
    </source>
</evidence>
<dbReference type="FunFam" id="3.30.200.20:FF:000538">
    <property type="entry name" value="Putative Casein kinase I"/>
    <property type="match status" value="1"/>
</dbReference>
<reference evidence="14" key="1">
    <citation type="submission" date="2021-01" db="EMBL/GenBank/DDBJ databases">
        <authorList>
            <consortium name="Genoscope - CEA"/>
            <person name="William W."/>
        </authorList>
    </citation>
    <scope>NUCLEOTIDE SEQUENCE</scope>
</reference>
<name>A0A817A5V2_BRANA</name>
<dbReference type="Pfam" id="PF00566">
    <property type="entry name" value="RabGAP-TBC"/>
    <property type="match status" value="1"/>
</dbReference>
<evidence type="ECO:0000313" key="14">
    <source>
        <dbReference type="EMBL" id="CAF2244370.1"/>
    </source>
</evidence>
<comment type="catalytic activity">
    <reaction evidence="9">
        <text>L-threonyl-[protein] + ATP = O-phospho-L-threonyl-[protein] + ADP + H(+)</text>
        <dbReference type="Rhea" id="RHEA:46608"/>
        <dbReference type="Rhea" id="RHEA-COMP:11060"/>
        <dbReference type="Rhea" id="RHEA-COMP:11605"/>
        <dbReference type="ChEBI" id="CHEBI:15378"/>
        <dbReference type="ChEBI" id="CHEBI:30013"/>
        <dbReference type="ChEBI" id="CHEBI:30616"/>
        <dbReference type="ChEBI" id="CHEBI:61977"/>
        <dbReference type="ChEBI" id="CHEBI:456216"/>
        <dbReference type="EC" id="2.7.11.1"/>
    </reaction>
</comment>
<evidence type="ECO:0000256" key="4">
    <source>
        <dbReference type="ARBA" id="ARBA00022527"/>
    </source>
</evidence>
<evidence type="ECO:0000256" key="2">
    <source>
        <dbReference type="ARBA" id="ARBA00011245"/>
    </source>
</evidence>
<evidence type="ECO:0000256" key="6">
    <source>
        <dbReference type="ARBA" id="ARBA00022741"/>
    </source>
</evidence>
<comment type="catalytic activity">
    <reaction evidence="10">
        <text>L-seryl-[protein] + ATP = O-phospho-L-seryl-[protein] + ADP + H(+)</text>
        <dbReference type="Rhea" id="RHEA:17989"/>
        <dbReference type="Rhea" id="RHEA-COMP:9863"/>
        <dbReference type="Rhea" id="RHEA-COMP:11604"/>
        <dbReference type="ChEBI" id="CHEBI:15378"/>
        <dbReference type="ChEBI" id="CHEBI:29999"/>
        <dbReference type="ChEBI" id="CHEBI:30616"/>
        <dbReference type="ChEBI" id="CHEBI:83421"/>
        <dbReference type="ChEBI" id="CHEBI:456216"/>
        <dbReference type="EC" id="2.7.11.1"/>
    </reaction>
</comment>
<dbReference type="Gene3D" id="1.10.472.80">
    <property type="entry name" value="Ypt/Rab-GAP domain of gyp1p, domain 3"/>
    <property type="match status" value="1"/>
</dbReference>
<dbReference type="SMART" id="SM00164">
    <property type="entry name" value="TBC"/>
    <property type="match status" value="1"/>
</dbReference>
<evidence type="ECO:0000256" key="11">
    <source>
        <dbReference type="PROSITE-ProRule" id="PRU10141"/>
    </source>
</evidence>
<protein>
    <recommendedName>
        <fullName evidence="3">non-specific serine/threonine protein kinase</fullName>
        <ecNumber evidence="3">2.7.11.1</ecNumber>
    </recommendedName>
</protein>
<feature type="domain" description="Protein kinase" evidence="12">
    <location>
        <begin position="9"/>
        <end position="279"/>
    </location>
</feature>